<gene>
    <name evidence="1" type="ORF">JAY77_02610</name>
</gene>
<evidence type="ECO:0000313" key="2">
    <source>
        <dbReference type="Proteomes" id="UP000886674"/>
    </source>
</evidence>
<evidence type="ECO:0000313" key="1">
    <source>
        <dbReference type="EMBL" id="MCG7977025.1"/>
    </source>
</evidence>
<dbReference type="Proteomes" id="UP000886674">
    <property type="component" value="Unassembled WGS sequence"/>
</dbReference>
<dbReference type="AlphaFoldDB" id="A0A9E4NH90"/>
<accession>A0A9E4NH90</accession>
<organism evidence="1 2">
    <name type="scientific">Candidatus Thiodiazotropha taylori</name>
    <dbReference type="NCBI Taxonomy" id="2792791"/>
    <lineage>
        <taxon>Bacteria</taxon>
        <taxon>Pseudomonadati</taxon>
        <taxon>Pseudomonadota</taxon>
        <taxon>Gammaproteobacteria</taxon>
        <taxon>Chromatiales</taxon>
        <taxon>Sedimenticolaceae</taxon>
        <taxon>Candidatus Thiodiazotropha</taxon>
    </lineage>
</organism>
<dbReference type="EMBL" id="JAEPCR010000005">
    <property type="protein sequence ID" value="MCG7977025.1"/>
    <property type="molecule type" value="Genomic_DNA"/>
</dbReference>
<proteinExistence type="predicted"/>
<protein>
    <submittedName>
        <fullName evidence="1">Uncharacterized protein</fullName>
    </submittedName>
</protein>
<comment type="caution">
    <text evidence="1">The sequence shown here is derived from an EMBL/GenBank/DDBJ whole genome shotgun (WGS) entry which is preliminary data.</text>
</comment>
<reference evidence="1" key="1">
    <citation type="journal article" date="2021" name="Proc. Natl. Acad. Sci. U.S.A.">
        <title>Global biogeography of chemosynthetic symbionts reveals both localized and globally distributed symbiont groups. .</title>
        <authorList>
            <person name="Osvatic J.T."/>
            <person name="Wilkins L.G.E."/>
            <person name="Leibrecht L."/>
            <person name="Leray M."/>
            <person name="Zauner S."/>
            <person name="Polzin J."/>
            <person name="Camacho Y."/>
            <person name="Gros O."/>
            <person name="van Gils J.A."/>
            <person name="Eisen J.A."/>
            <person name="Petersen J.M."/>
            <person name="Yuen B."/>
        </authorList>
    </citation>
    <scope>NUCLEOTIDE SEQUENCE</scope>
    <source>
        <strain evidence="1">MAGclacostrist055</strain>
    </source>
</reference>
<sequence length="206" mass="22835">MPEPEFEAIPSNYYRAGLAFGSDPMVQGLGLMVGTFGLTQPLSASGRSSLNSLDNAAPAASGIHPEYWASVSGEVNQHSLMRALRQSNTPEAQATAKLIKRGNVNLRLEPTDIYGQGAAGRQPYGTNDVILSLDKINDPASAAGFAAHETQHFLQKLTPTEYWNNALKYESEAYRWQRRVDQDFPLRDDFEVEQFLKDNPLYPMIE</sequence>
<name>A0A9E4NH90_9GAMM</name>